<gene>
    <name evidence="4" type="ORF">FHS28_002366</name>
</gene>
<dbReference type="PANTHER" id="PTHR33741">
    <property type="entry name" value="TRANSMEMBRANE PROTEIN DDB_G0269096-RELATED"/>
    <property type="match status" value="1"/>
</dbReference>
<dbReference type="InterPro" id="IPR058581">
    <property type="entry name" value="TM_HPP"/>
</dbReference>
<keyword evidence="5" id="KW-1185">Reference proteome</keyword>
<dbReference type="CDD" id="cd04600">
    <property type="entry name" value="CBS_pair_HPP_assoc"/>
    <property type="match status" value="1"/>
</dbReference>
<evidence type="ECO:0000313" key="4">
    <source>
        <dbReference type="EMBL" id="MBB3194970.1"/>
    </source>
</evidence>
<evidence type="ECO:0000256" key="1">
    <source>
        <dbReference type="PROSITE-ProRule" id="PRU00703"/>
    </source>
</evidence>
<sequence length="408" mass="43426">MTSSSPTPPSPPSRGSWAALRQWAQALRPAPLRVDGRERLRVVLGACLGLLVTAGLSEWLMPHGAGLPWLVAPLGASAVLVFGVPASPLAQPWAVVAGNTASALVGIACVHWLGAWLEVAAAVAVALAIGLMFLLRCLHPPGGAAALLMVLVGVKDWSFAAEPVLLNSCLMVAAGMAYNSLTGRRYPHPQGATPSGAGAAASASSAAASSASASSPQDLFREADLDAVLARYNQVLDVPRDDLRDILNEAGLLATRRRITTLRCKDVMSTQLQVVEWGTPLQEAWSMLREHRIKALPVIDRARRVVGIVTLHDFMREASLELHEDWPTRLRRLLQASPLTHSSKPEVVGQIMTRQVRVVSADRPLAELVPLFAATGHHHIPVVGPEARLVGILTQSDLVAALARMEAL</sequence>
<dbReference type="RefSeq" id="WP_088453089.1">
    <property type="nucleotide sequence ID" value="NZ_JACHXO010000003.1"/>
</dbReference>
<feature type="transmembrane region" description="Helical" evidence="2">
    <location>
        <begin position="119"/>
        <end position="138"/>
    </location>
</feature>
<dbReference type="SUPFAM" id="SSF54631">
    <property type="entry name" value="CBS-domain pair"/>
    <property type="match status" value="1"/>
</dbReference>
<organism evidence="4 5">
    <name type="scientific">Roseateles terrae</name>
    <dbReference type="NCBI Taxonomy" id="431060"/>
    <lineage>
        <taxon>Bacteria</taxon>
        <taxon>Pseudomonadati</taxon>
        <taxon>Pseudomonadota</taxon>
        <taxon>Betaproteobacteria</taxon>
        <taxon>Burkholderiales</taxon>
        <taxon>Sphaerotilaceae</taxon>
        <taxon>Roseateles</taxon>
    </lineage>
</organism>
<proteinExistence type="predicted"/>
<dbReference type="SMART" id="SM00116">
    <property type="entry name" value="CBS"/>
    <property type="match status" value="2"/>
</dbReference>
<dbReference type="InterPro" id="IPR046342">
    <property type="entry name" value="CBS_dom_sf"/>
</dbReference>
<evidence type="ECO:0000259" key="3">
    <source>
        <dbReference type="PROSITE" id="PS51371"/>
    </source>
</evidence>
<protein>
    <submittedName>
        <fullName evidence="4">CBS domain-containing membrane protein</fullName>
    </submittedName>
</protein>
<evidence type="ECO:0000256" key="2">
    <source>
        <dbReference type="SAM" id="Phobius"/>
    </source>
</evidence>
<reference evidence="4 5" key="1">
    <citation type="submission" date="2020-08" db="EMBL/GenBank/DDBJ databases">
        <title>Genomic Encyclopedia of Type Strains, Phase III (KMG-III): the genomes of soil and plant-associated and newly described type strains.</title>
        <authorList>
            <person name="Whitman W."/>
        </authorList>
    </citation>
    <scope>NUCLEOTIDE SEQUENCE [LARGE SCALE GENOMIC DNA]</scope>
    <source>
        <strain evidence="4 5">CECT 7247</strain>
    </source>
</reference>
<feature type="transmembrane region" description="Helical" evidence="2">
    <location>
        <begin position="42"/>
        <end position="61"/>
    </location>
</feature>
<dbReference type="Pfam" id="PF04982">
    <property type="entry name" value="TM_HPP"/>
    <property type="match status" value="1"/>
</dbReference>
<feature type="domain" description="CBS" evidence="3">
    <location>
        <begin position="268"/>
        <end position="324"/>
    </location>
</feature>
<dbReference type="InterPro" id="IPR007065">
    <property type="entry name" value="HPP"/>
</dbReference>
<evidence type="ECO:0000313" key="5">
    <source>
        <dbReference type="Proteomes" id="UP000574369"/>
    </source>
</evidence>
<keyword evidence="2" id="KW-0812">Transmembrane</keyword>
<dbReference type="PANTHER" id="PTHR33741:SF5">
    <property type="entry name" value="TRANSMEMBRANE PROTEIN DDB_G0269096-RELATED"/>
    <property type="match status" value="1"/>
</dbReference>
<comment type="caution">
    <text evidence="4">The sequence shown here is derived from an EMBL/GenBank/DDBJ whole genome shotgun (WGS) entry which is preliminary data.</text>
</comment>
<dbReference type="Gene3D" id="3.10.580.10">
    <property type="entry name" value="CBS-domain"/>
    <property type="match status" value="1"/>
</dbReference>
<keyword evidence="2" id="KW-1133">Transmembrane helix</keyword>
<dbReference type="InterPro" id="IPR000644">
    <property type="entry name" value="CBS_dom"/>
</dbReference>
<feature type="domain" description="CBS" evidence="3">
    <location>
        <begin position="352"/>
        <end position="408"/>
    </location>
</feature>
<dbReference type="Pfam" id="PF00571">
    <property type="entry name" value="CBS"/>
    <property type="match status" value="2"/>
</dbReference>
<keyword evidence="2" id="KW-0472">Membrane</keyword>
<dbReference type="EMBL" id="JACHXO010000003">
    <property type="protein sequence ID" value="MBB3194970.1"/>
    <property type="molecule type" value="Genomic_DNA"/>
</dbReference>
<dbReference type="PROSITE" id="PS51371">
    <property type="entry name" value="CBS"/>
    <property type="match status" value="2"/>
</dbReference>
<dbReference type="Proteomes" id="UP000574369">
    <property type="component" value="Unassembled WGS sequence"/>
</dbReference>
<name>A0ABR6GS91_9BURK</name>
<keyword evidence="1" id="KW-0129">CBS domain</keyword>
<accession>A0ABR6GS91</accession>